<evidence type="ECO:0000256" key="1">
    <source>
        <dbReference type="SAM" id="MobiDB-lite"/>
    </source>
</evidence>
<dbReference type="EMBL" id="MFTJ01000013">
    <property type="protein sequence ID" value="OGI66351.1"/>
    <property type="molecule type" value="Genomic_DNA"/>
</dbReference>
<feature type="compositionally biased region" description="Basic and acidic residues" evidence="1">
    <location>
        <begin position="187"/>
        <end position="205"/>
    </location>
</feature>
<dbReference type="AlphaFoldDB" id="A0A1F6V9Q8"/>
<sequence>MVTEYKVTAQFTIESSEMTHVGGNTTQVKVADQSLDVLLDSLEQKGIIIDKECSEKRIVYLFLGRLREELVPFSANHPNEKIIGYNLHASEMEIIVSEYDHSRSLGGPGVIGGPAEYVYGIHVDMKYVGNTLKGVEEKCKKVEEVFEGLYDPIVRAMNEKLAAMTPDERQKYERKMKRLGRELMSGEGKKFPKTKPIEIKDGRFV</sequence>
<name>A0A1F6V9Q8_9BACT</name>
<proteinExistence type="predicted"/>
<gene>
    <name evidence="2" type="ORF">A2642_01395</name>
</gene>
<accession>A0A1F6V9Q8</accession>
<reference evidence="2 3" key="1">
    <citation type="journal article" date="2016" name="Nat. Commun.">
        <title>Thousands of microbial genomes shed light on interconnected biogeochemical processes in an aquifer system.</title>
        <authorList>
            <person name="Anantharaman K."/>
            <person name="Brown C.T."/>
            <person name="Hug L.A."/>
            <person name="Sharon I."/>
            <person name="Castelle C.J."/>
            <person name="Probst A.J."/>
            <person name="Thomas B.C."/>
            <person name="Singh A."/>
            <person name="Wilkins M.J."/>
            <person name="Karaoz U."/>
            <person name="Brodie E.L."/>
            <person name="Williams K.H."/>
            <person name="Hubbard S.S."/>
            <person name="Banfield J.F."/>
        </authorList>
    </citation>
    <scope>NUCLEOTIDE SEQUENCE [LARGE SCALE GENOMIC DNA]</scope>
</reference>
<protein>
    <submittedName>
        <fullName evidence="2">Uncharacterized protein</fullName>
    </submittedName>
</protein>
<feature type="region of interest" description="Disordered" evidence="1">
    <location>
        <begin position="185"/>
        <end position="205"/>
    </location>
</feature>
<comment type="caution">
    <text evidence="2">The sequence shown here is derived from an EMBL/GenBank/DDBJ whole genome shotgun (WGS) entry which is preliminary data.</text>
</comment>
<evidence type="ECO:0000313" key="3">
    <source>
        <dbReference type="Proteomes" id="UP000178700"/>
    </source>
</evidence>
<evidence type="ECO:0000313" key="2">
    <source>
        <dbReference type="EMBL" id="OGI66351.1"/>
    </source>
</evidence>
<dbReference type="Proteomes" id="UP000178700">
    <property type="component" value="Unassembled WGS sequence"/>
</dbReference>
<organism evidence="2 3">
    <name type="scientific">Candidatus Nomurabacteria bacterium RIFCSPHIGHO2_01_FULL_39_10</name>
    <dbReference type="NCBI Taxonomy" id="1801733"/>
    <lineage>
        <taxon>Bacteria</taxon>
        <taxon>Candidatus Nomuraibacteriota</taxon>
    </lineage>
</organism>